<dbReference type="SUPFAM" id="SSF63829">
    <property type="entry name" value="Calcium-dependent phosphotriesterase"/>
    <property type="match status" value="1"/>
</dbReference>
<feature type="region of interest" description="Disordered" evidence="1">
    <location>
        <begin position="170"/>
        <end position="209"/>
    </location>
</feature>
<dbReference type="InterPro" id="IPR011042">
    <property type="entry name" value="6-blade_b-propeller_TolB-like"/>
</dbReference>
<dbReference type="AlphaFoldDB" id="A0AAF3J2F1"/>
<evidence type="ECO:0000313" key="3">
    <source>
        <dbReference type="WBParaSite" id="MBELARI_LOCUS12014"/>
    </source>
</evidence>
<dbReference type="Gene3D" id="2.120.10.30">
    <property type="entry name" value="TolB, C-terminal domain"/>
    <property type="match status" value="1"/>
</dbReference>
<dbReference type="Proteomes" id="UP000887575">
    <property type="component" value="Unassembled WGS sequence"/>
</dbReference>
<sequence length="600" mass="67000">MRGHSEHRSHAWKPEEIYHCCVQALEGRCSRRNKTVHDYKIAIKEFLAKVEIILLNELSRALEQSNEPDRLMIARLNRALSTSYLKDDRPSLYHLPSPSRPQWKTWNLDHEDPAKMIQIVENAKELLRLPRTETYEEDFLVQLRDRSEWDARAAAEAIAIQLGTHIQHETHSSLGLSRATTPDGRSLWSSDGDLKRRGTSVDAMRRTSAGQLPLEPSVFVRDRPSVMSFRERSVPLEEAESPDHSLANGAVSTGALSTLGTHSEILQKPGSAMSTLQPYPADDTLNTTLSSNTTPVPNSSPTVASNHSGDNKRGFGESFLTRPICVQSFELPGKPPALALSDSCGGVYLTSADGEVTEHILIKNSSASSVAVDEKNSIMYVSVMTAKGRSIHVFDMAKGNKKLDAIPCPKDPKIELSRTRWITVGPRGHLFMTSGDNIKSALWVYMRSRKAWKTLKESRKSRYQYLSVAEDQSEYKAVVLLTCDAANNRLLLFVVDSQLSLINEYDLSVTYHLNDYISSPASAIVDKQGHLLVLDYANGKVQILLSGEKGVRRLKEVTFADPLLPQQALGITVLGDYVYVACFHTHEVRCTRYLENGKFR</sequence>
<accession>A0AAF3J2F1</accession>
<reference evidence="3" key="1">
    <citation type="submission" date="2024-02" db="UniProtKB">
        <authorList>
            <consortium name="WormBaseParasite"/>
        </authorList>
    </citation>
    <scope>IDENTIFICATION</scope>
</reference>
<evidence type="ECO:0000313" key="2">
    <source>
        <dbReference type="Proteomes" id="UP000887575"/>
    </source>
</evidence>
<protein>
    <submittedName>
        <fullName evidence="3">Uncharacterized protein</fullName>
    </submittedName>
</protein>
<organism evidence="2 3">
    <name type="scientific">Mesorhabditis belari</name>
    <dbReference type="NCBI Taxonomy" id="2138241"/>
    <lineage>
        <taxon>Eukaryota</taxon>
        <taxon>Metazoa</taxon>
        <taxon>Ecdysozoa</taxon>
        <taxon>Nematoda</taxon>
        <taxon>Chromadorea</taxon>
        <taxon>Rhabditida</taxon>
        <taxon>Rhabditina</taxon>
        <taxon>Rhabditomorpha</taxon>
        <taxon>Rhabditoidea</taxon>
        <taxon>Rhabditidae</taxon>
        <taxon>Mesorhabditinae</taxon>
        <taxon>Mesorhabditis</taxon>
    </lineage>
</organism>
<evidence type="ECO:0000256" key="1">
    <source>
        <dbReference type="SAM" id="MobiDB-lite"/>
    </source>
</evidence>
<dbReference type="WBParaSite" id="MBELARI_LOCUS12014">
    <property type="protein sequence ID" value="MBELARI_LOCUS12014"/>
    <property type="gene ID" value="MBELARI_LOCUS12014"/>
</dbReference>
<keyword evidence="2" id="KW-1185">Reference proteome</keyword>
<feature type="region of interest" description="Disordered" evidence="1">
    <location>
        <begin position="272"/>
        <end position="311"/>
    </location>
</feature>
<feature type="compositionally biased region" description="Low complexity" evidence="1">
    <location>
        <begin position="284"/>
        <end position="303"/>
    </location>
</feature>
<name>A0AAF3J2F1_9BILA</name>
<proteinExistence type="predicted"/>